<dbReference type="Gene3D" id="2.60.40.1190">
    <property type="match status" value="1"/>
</dbReference>
<evidence type="ECO:0000313" key="2">
    <source>
        <dbReference type="EMBL" id="EEA28477.1"/>
    </source>
</evidence>
<protein>
    <recommendedName>
        <fullName evidence="4">Carbohydrate-binding domain-containing protein</fullName>
    </recommendedName>
</protein>
<dbReference type="VEuPathDB" id="FungiDB:PMAA_032850"/>
<dbReference type="EMBL" id="DS995899">
    <property type="protein sequence ID" value="EEA28477.1"/>
    <property type="molecule type" value="Genomic_DNA"/>
</dbReference>
<dbReference type="SUPFAM" id="SSF49344">
    <property type="entry name" value="CBD9-like"/>
    <property type="match status" value="1"/>
</dbReference>
<feature type="signal peptide" evidence="1">
    <location>
        <begin position="1"/>
        <end position="27"/>
    </location>
</feature>
<dbReference type="Proteomes" id="UP000001294">
    <property type="component" value="Unassembled WGS sequence"/>
</dbReference>
<accession>B6Q5M4</accession>
<dbReference type="CDD" id="cd09620">
    <property type="entry name" value="CBM9_like_3"/>
    <property type="match status" value="1"/>
</dbReference>
<dbReference type="PhylomeDB" id="B6Q5M4"/>
<gene>
    <name evidence="2" type="ORF">PMAA_032850</name>
</gene>
<evidence type="ECO:0000313" key="3">
    <source>
        <dbReference type="Proteomes" id="UP000001294"/>
    </source>
</evidence>
<dbReference type="OrthoDB" id="61321at2759"/>
<evidence type="ECO:0000256" key="1">
    <source>
        <dbReference type="SAM" id="SignalP"/>
    </source>
</evidence>
<sequence length="232" mass="25924">MRFQPLSALAIPVVVAAAAAVSSRSDAQLVPALKVPECPGQGVATFNESNPDHAPFPLTKVSLCYTLTFLELKFEAYNEESFFFNPDHKINDDIWQYEVMGIFISHGPNDPATYLEVDVSPNNVTYQAFIFNPTRVHAAGTPFDRFLVGDPKTDGIEASTHLDREAQIWTSLVQIPLTLFNVEDPQGSLWRINFFRTVTSPELFPDRRLGAWALTDQPHLHVTPCFGKVTFI</sequence>
<dbReference type="AlphaFoldDB" id="B6Q5M4"/>
<evidence type="ECO:0008006" key="4">
    <source>
        <dbReference type="Google" id="ProtNLM"/>
    </source>
</evidence>
<dbReference type="HOGENOM" id="CLU_083103_0_0_1"/>
<organism evidence="2 3">
    <name type="scientific">Talaromyces marneffei (strain ATCC 18224 / CBS 334.59 / QM 7333)</name>
    <name type="common">Penicillium marneffei</name>
    <dbReference type="NCBI Taxonomy" id="441960"/>
    <lineage>
        <taxon>Eukaryota</taxon>
        <taxon>Fungi</taxon>
        <taxon>Dikarya</taxon>
        <taxon>Ascomycota</taxon>
        <taxon>Pezizomycotina</taxon>
        <taxon>Eurotiomycetes</taxon>
        <taxon>Eurotiomycetidae</taxon>
        <taxon>Eurotiales</taxon>
        <taxon>Trichocomaceae</taxon>
        <taxon>Talaromyces</taxon>
        <taxon>Talaromyces sect. Talaromyces</taxon>
    </lineage>
</organism>
<keyword evidence="1" id="KW-0732">Signal</keyword>
<keyword evidence="3" id="KW-1185">Reference proteome</keyword>
<reference evidence="3" key="1">
    <citation type="journal article" date="2015" name="Genome Announc.">
        <title>Genome sequence of the AIDS-associated pathogen Penicillium marneffei (ATCC18224) and its near taxonomic relative Talaromyces stipitatus (ATCC10500).</title>
        <authorList>
            <person name="Nierman W.C."/>
            <person name="Fedorova-Abrams N.D."/>
            <person name="Andrianopoulos A."/>
        </authorList>
    </citation>
    <scope>NUCLEOTIDE SEQUENCE [LARGE SCALE GENOMIC DNA]</scope>
    <source>
        <strain evidence="3">ATCC 18224 / CBS 334.59 / QM 7333</strain>
    </source>
</reference>
<proteinExistence type="predicted"/>
<name>B6Q5M4_TALMQ</name>
<feature type="chain" id="PRO_5002847679" description="Carbohydrate-binding domain-containing protein" evidence="1">
    <location>
        <begin position="28"/>
        <end position="232"/>
    </location>
</feature>